<name>A0A6C0F1E4_9ZZZZ</name>
<accession>A0A6C0F1E4</accession>
<dbReference type="AlphaFoldDB" id="A0A6C0F1E4"/>
<keyword evidence="2" id="KW-0223">Dioxygenase</keyword>
<organism evidence="8">
    <name type="scientific">viral metagenome</name>
    <dbReference type="NCBI Taxonomy" id="1070528"/>
    <lineage>
        <taxon>unclassified sequences</taxon>
        <taxon>metagenomes</taxon>
        <taxon>organismal metagenomes</taxon>
    </lineage>
</organism>
<dbReference type="EC" id="1.13.11.93" evidence="6"/>
<evidence type="ECO:0000256" key="4">
    <source>
        <dbReference type="ARBA" id="ARBA00023004"/>
    </source>
</evidence>
<dbReference type="EMBL" id="MN738999">
    <property type="protein sequence ID" value="QHT34359.1"/>
    <property type="molecule type" value="Genomic_DNA"/>
</dbReference>
<evidence type="ECO:0000256" key="2">
    <source>
        <dbReference type="ARBA" id="ARBA00022964"/>
    </source>
</evidence>
<keyword evidence="4" id="KW-0408">Iron</keyword>
<sequence>MNILQKIATFNKTNKTVINICEKYSKSILGVDHIAFRSLYKGMNKFDNTIYEKKNEVYHFPEYNVKANEYYKYNKFTREYPLRIFSSYYVGECHDGSILNLLKNKNIDFGEMYSYHDYLKIYNWNQYVAWTMLHKDTINHIAFQVDDLQKVTNSMIDDGFTFSKVNDQIINTSPDGNLLQSSHISIKNLYKFTDGYHNVPYTFLEFVERRNGREGFSESNANQIMHSTKGFNS</sequence>
<dbReference type="Gene3D" id="3.10.180.50">
    <property type="match status" value="1"/>
</dbReference>
<comment type="cofactor">
    <cofactor evidence="1">
        <name>Fe(2+)</name>
        <dbReference type="ChEBI" id="CHEBI:29033"/>
    </cofactor>
</comment>
<evidence type="ECO:0000256" key="3">
    <source>
        <dbReference type="ARBA" id="ARBA00023002"/>
    </source>
</evidence>
<dbReference type="PANTHER" id="PTHR31136:SF4">
    <property type="entry name" value="PLANT_PROTEIN"/>
    <property type="match status" value="1"/>
</dbReference>
<dbReference type="SMART" id="SM01150">
    <property type="entry name" value="DUF1338"/>
    <property type="match status" value="1"/>
</dbReference>
<evidence type="ECO:0000256" key="6">
    <source>
        <dbReference type="ARBA" id="ARBA00035023"/>
    </source>
</evidence>
<comment type="similarity">
    <text evidence="5">Belongs to the 2-oxoadipate dioxygenase/decarboxylase family.</text>
</comment>
<dbReference type="SUPFAM" id="SSF54593">
    <property type="entry name" value="Glyoxalase/Bleomycin resistance protein/Dihydroxybiphenyl dioxygenase"/>
    <property type="match status" value="1"/>
</dbReference>
<evidence type="ECO:0000313" key="8">
    <source>
        <dbReference type="EMBL" id="QHT34359.1"/>
    </source>
</evidence>
<evidence type="ECO:0000256" key="7">
    <source>
        <dbReference type="ARBA" id="ARBA00035045"/>
    </source>
</evidence>
<dbReference type="PANTHER" id="PTHR31136">
    <property type="entry name" value="DUF1338 DOMAIN-CONTAINING PROTEIN"/>
    <property type="match status" value="1"/>
</dbReference>
<keyword evidence="3" id="KW-0560">Oxidoreductase</keyword>
<reference evidence="8" key="1">
    <citation type="journal article" date="2020" name="Nature">
        <title>Giant virus diversity and host interactions through global metagenomics.</title>
        <authorList>
            <person name="Schulz F."/>
            <person name="Roux S."/>
            <person name="Paez-Espino D."/>
            <person name="Jungbluth S."/>
            <person name="Walsh D.A."/>
            <person name="Denef V.J."/>
            <person name="McMahon K.D."/>
            <person name="Konstantinidis K.T."/>
            <person name="Eloe-Fadrosh E.A."/>
            <person name="Kyrpides N.C."/>
            <person name="Woyke T."/>
        </authorList>
    </citation>
    <scope>NUCLEOTIDE SEQUENCE</scope>
    <source>
        <strain evidence="8">GVMAG-M-3300009163-63</strain>
    </source>
</reference>
<dbReference type="Pfam" id="PF07063">
    <property type="entry name" value="HGLS"/>
    <property type="match status" value="1"/>
</dbReference>
<protein>
    <recommendedName>
        <fullName evidence="6">2-oxoadipate dioxygenase/decarboxylase</fullName>
        <ecNumber evidence="6">1.13.11.93</ecNumber>
    </recommendedName>
    <alternativeName>
        <fullName evidence="7">2-hydroxyglutarate synthase</fullName>
    </alternativeName>
</protein>
<dbReference type="InterPro" id="IPR029068">
    <property type="entry name" value="Glyas_Bleomycin-R_OHBP_Dase"/>
</dbReference>
<dbReference type="GO" id="GO:0051213">
    <property type="term" value="F:dioxygenase activity"/>
    <property type="evidence" value="ECO:0007669"/>
    <property type="project" value="UniProtKB-KW"/>
</dbReference>
<proteinExistence type="inferred from homology"/>
<evidence type="ECO:0000256" key="5">
    <source>
        <dbReference type="ARBA" id="ARBA00035013"/>
    </source>
</evidence>
<evidence type="ECO:0000256" key="1">
    <source>
        <dbReference type="ARBA" id="ARBA00001954"/>
    </source>
</evidence>
<dbReference type="InterPro" id="IPR009770">
    <property type="entry name" value="HGLS"/>
</dbReference>